<name>A0A7R9A992_9CRUS</name>
<dbReference type="Pfam" id="PF00685">
    <property type="entry name" value="Sulfotransfer_1"/>
    <property type="match status" value="2"/>
</dbReference>
<dbReference type="PANTHER" id="PTHR11783">
    <property type="entry name" value="SULFOTRANSFERASE SULT"/>
    <property type="match status" value="1"/>
</dbReference>
<dbReference type="EMBL" id="CAJPEV010002466">
    <property type="protein sequence ID" value="CAG0896993.1"/>
    <property type="molecule type" value="Genomic_DNA"/>
</dbReference>
<gene>
    <name evidence="4" type="ORF">DSTB1V02_LOCUS9527</name>
</gene>
<keyword evidence="5" id="KW-1185">Reference proteome</keyword>
<dbReference type="Gene3D" id="3.40.50.300">
    <property type="entry name" value="P-loop containing nucleotide triphosphate hydrolases"/>
    <property type="match status" value="1"/>
</dbReference>
<comment type="similarity">
    <text evidence="1">Belongs to the sulfotransferase 1 family.</text>
</comment>
<protein>
    <recommendedName>
        <fullName evidence="3">Sulfotransferase domain-containing protein</fullName>
    </recommendedName>
</protein>
<dbReference type="EMBL" id="LR901983">
    <property type="protein sequence ID" value="CAD7249740.1"/>
    <property type="molecule type" value="Genomic_DNA"/>
</dbReference>
<reference evidence="4" key="1">
    <citation type="submission" date="2020-11" db="EMBL/GenBank/DDBJ databases">
        <authorList>
            <person name="Tran Van P."/>
        </authorList>
    </citation>
    <scope>NUCLEOTIDE SEQUENCE</scope>
</reference>
<evidence type="ECO:0000313" key="5">
    <source>
        <dbReference type="Proteomes" id="UP000677054"/>
    </source>
</evidence>
<dbReference type="InterPro" id="IPR027417">
    <property type="entry name" value="P-loop_NTPase"/>
</dbReference>
<evidence type="ECO:0000256" key="2">
    <source>
        <dbReference type="ARBA" id="ARBA00022679"/>
    </source>
</evidence>
<dbReference type="GO" id="GO:0008146">
    <property type="term" value="F:sulfotransferase activity"/>
    <property type="evidence" value="ECO:0007669"/>
    <property type="project" value="InterPro"/>
</dbReference>
<sequence length="326" mass="38385">MVTKFIRSIPDGYVMLAYYSEFQKKNTFKPREDDIWIVTFLRSGTTWTQELTWCIVNIDEIEDARKFPLWFRTPFYEWDCLVPPDGLPDLSQLAIPFDTIEEADKHFQKHGNMVPHLESLPSPRVIKTHLPISLLPPEVRKNKIIYVSRNPKDSGISYYSLFHTFDSFMGTLDDFIEQSIHGISLWGPHWKHVREHWEMRNEPNVCFLTFESLCYDFHIGKLKAPRSGFAFTATNPHRQNAIEEIERLARFLGKDLTQEQTKAVEEEASIERMREKSPVTESNYRWKHLNPSRDTAESFIRGGRVGGWRNVLDEDQVEKIDKYIRE</sequence>
<accession>A0A7R9A992</accession>
<dbReference type="OrthoDB" id="205623at2759"/>
<feature type="domain" description="Sulfotransferase" evidence="3">
    <location>
        <begin position="33"/>
        <end position="216"/>
    </location>
</feature>
<feature type="domain" description="Sulfotransferase" evidence="3">
    <location>
        <begin position="239"/>
        <end position="326"/>
    </location>
</feature>
<proteinExistence type="inferred from homology"/>
<organism evidence="4">
    <name type="scientific">Darwinula stevensoni</name>
    <dbReference type="NCBI Taxonomy" id="69355"/>
    <lineage>
        <taxon>Eukaryota</taxon>
        <taxon>Metazoa</taxon>
        <taxon>Ecdysozoa</taxon>
        <taxon>Arthropoda</taxon>
        <taxon>Crustacea</taxon>
        <taxon>Oligostraca</taxon>
        <taxon>Ostracoda</taxon>
        <taxon>Podocopa</taxon>
        <taxon>Podocopida</taxon>
        <taxon>Darwinulocopina</taxon>
        <taxon>Darwinuloidea</taxon>
        <taxon>Darwinulidae</taxon>
        <taxon>Darwinula</taxon>
    </lineage>
</organism>
<dbReference type="Proteomes" id="UP000677054">
    <property type="component" value="Unassembled WGS sequence"/>
</dbReference>
<evidence type="ECO:0000313" key="4">
    <source>
        <dbReference type="EMBL" id="CAD7249740.1"/>
    </source>
</evidence>
<evidence type="ECO:0000256" key="1">
    <source>
        <dbReference type="ARBA" id="ARBA00005771"/>
    </source>
</evidence>
<evidence type="ECO:0000259" key="3">
    <source>
        <dbReference type="Pfam" id="PF00685"/>
    </source>
</evidence>
<dbReference type="AlphaFoldDB" id="A0A7R9A992"/>
<dbReference type="InterPro" id="IPR000863">
    <property type="entry name" value="Sulfotransferase_dom"/>
</dbReference>
<dbReference type="SUPFAM" id="SSF52540">
    <property type="entry name" value="P-loop containing nucleoside triphosphate hydrolases"/>
    <property type="match status" value="1"/>
</dbReference>
<keyword evidence="2" id="KW-0808">Transferase</keyword>